<evidence type="ECO:0000256" key="2">
    <source>
        <dbReference type="ARBA" id="ARBA00023002"/>
    </source>
</evidence>
<evidence type="ECO:0000259" key="3">
    <source>
        <dbReference type="Pfam" id="PF00881"/>
    </source>
</evidence>
<name>A0ABW3HFZ9_9GAMM</name>
<dbReference type="Pfam" id="PF00881">
    <property type="entry name" value="Nitroreductase"/>
    <property type="match status" value="1"/>
</dbReference>
<gene>
    <name evidence="4" type="ORF">ACFQ0F_07080</name>
</gene>
<dbReference type="InterPro" id="IPR000415">
    <property type="entry name" value="Nitroreductase-like"/>
</dbReference>
<dbReference type="Proteomes" id="UP001597044">
    <property type="component" value="Unassembled WGS sequence"/>
</dbReference>
<accession>A0ABW3HFZ9</accession>
<evidence type="ECO:0000313" key="5">
    <source>
        <dbReference type="Proteomes" id="UP001597044"/>
    </source>
</evidence>
<protein>
    <submittedName>
        <fullName evidence="4">Nitroreductase family protein</fullName>
    </submittedName>
</protein>
<comment type="caution">
    <text evidence="4">The sequence shown here is derived from an EMBL/GenBank/DDBJ whole genome shotgun (WGS) entry which is preliminary data.</text>
</comment>
<dbReference type="PANTHER" id="PTHR43673:SF10">
    <property type="entry name" value="NADH DEHYDROGENASE_NAD(P)H NITROREDUCTASE XCC3605-RELATED"/>
    <property type="match status" value="1"/>
</dbReference>
<dbReference type="SUPFAM" id="SSF55469">
    <property type="entry name" value="FMN-dependent nitroreductase-like"/>
    <property type="match status" value="1"/>
</dbReference>
<reference evidence="5" key="1">
    <citation type="journal article" date="2019" name="Int. J. Syst. Evol. Microbiol.">
        <title>The Global Catalogue of Microorganisms (GCM) 10K type strain sequencing project: providing services to taxonomists for standard genome sequencing and annotation.</title>
        <authorList>
            <consortium name="The Broad Institute Genomics Platform"/>
            <consortium name="The Broad Institute Genome Sequencing Center for Infectious Disease"/>
            <person name="Wu L."/>
            <person name="Ma J."/>
        </authorList>
    </citation>
    <scope>NUCLEOTIDE SEQUENCE [LARGE SCALE GENOMIC DNA]</scope>
    <source>
        <strain evidence="5">CCUG 63419</strain>
    </source>
</reference>
<proteinExistence type="inferred from homology"/>
<dbReference type="EMBL" id="JBHTIT010000001">
    <property type="protein sequence ID" value="MFD0950149.1"/>
    <property type="molecule type" value="Genomic_DNA"/>
</dbReference>
<sequence length="262" mass="29210">MSAKSATKSKPVVVTADGKSRYYEPAPTGIDLESFRQVVISRRSVRKFTNKPIPQAVMDDCLDMALLAPCSSGLQPWEFFIVRSKDKKAKLVKACMSQLAAKTAAELIVCVARTDRIDEFSRKMLREWPMPDVPKLVQRYYQLIPYNYAPGPLNSFAMVKKAAFSVGGLVAAVPRGPYTKSEVDLWAAKSTALACENLVLAFRAHGYDTCMMEGFDEVRVRKLLSLGDASFPIMVVGAGERADDGVFWPQVRFERELFVHEV</sequence>
<keyword evidence="2" id="KW-0560">Oxidoreductase</keyword>
<evidence type="ECO:0000313" key="4">
    <source>
        <dbReference type="EMBL" id="MFD0950149.1"/>
    </source>
</evidence>
<dbReference type="Gene3D" id="3.40.109.10">
    <property type="entry name" value="NADH Oxidase"/>
    <property type="match status" value="1"/>
</dbReference>
<dbReference type="InterPro" id="IPR029479">
    <property type="entry name" value="Nitroreductase"/>
</dbReference>
<feature type="domain" description="Nitroreductase" evidence="3">
    <location>
        <begin position="41"/>
        <end position="239"/>
    </location>
</feature>
<dbReference type="PANTHER" id="PTHR43673">
    <property type="entry name" value="NAD(P)H NITROREDUCTASE YDGI-RELATED"/>
    <property type="match status" value="1"/>
</dbReference>
<dbReference type="RefSeq" id="WP_340675614.1">
    <property type="nucleotide sequence ID" value="NZ_JBHTIT010000001.1"/>
</dbReference>
<evidence type="ECO:0000256" key="1">
    <source>
        <dbReference type="ARBA" id="ARBA00007118"/>
    </source>
</evidence>
<keyword evidence="5" id="KW-1185">Reference proteome</keyword>
<comment type="similarity">
    <text evidence="1">Belongs to the nitroreductase family.</text>
</comment>
<organism evidence="4 5">
    <name type="scientific">Paraperlucidibaca wandonensis</name>
    <dbReference type="NCBI Taxonomy" id="1268273"/>
    <lineage>
        <taxon>Bacteria</taxon>
        <taxon>Pseudomonadati</taxon>
        <taxon>Pseudomonadota</taxon>
        <taxon>Gammaproteobacteria</taxon>
        <taxon>Moraxellales</taxon>
        <taxon>Moraxellaceae</taxon>
        <taxon>Paraperlucidibaca</taxon>
    </lineage>
</organism>